<dbReference type="AlphaFoldDB" id="G2YPL4"/>
<dbReference type="InParanoid" id="G2YPL4"/>
<reference evidence="3" key="1">
    <citation type="journal article" date="2011" name="PLoS Genet.">
        <title>Genomic analysis of the necrotrophic fungal pathogens Sclerotinia sclerotiorum and Botrytis cinerea.</title>
        <authorList>
            <person name="Amselem J."/>
            <person name="Cuomo C.A."/>
            <person name="van Kan J.A."/>
            <person name="Viaud M."/>
            <person name="Benito E.P."/>
            <person name="Couloux A."/>
            <person name="Coutinho P.M."/>
            <person name="de Vries R.P."/>
            <person name="Dyer P.S."/>
            <person name="Fillinger S."/>
            <person name="Fournier E."/>
            <person name="Gout L."/>
            <person name="Hahn M."/>
            <person name="Kohn L."/>
            <person name="Lapalu N."/>
            <person name="Plummer K.M."/>
            <person name="Pradier J.M."/>
            <person name="Quevillon E."/>
            <person name="Sharon A."/>
            <person name="Simon A."/>
            <person name="ten Have A."/>
            <person name="Tudzynski B."/>
            <person name="Tudzynski P."/>
            <person name="Wincker P."/>
            <person name="Andrew M."/>
            <person name="Anthouard V."/>
            <person name="Beever R.E."/>
            <person name="Beffa R."/>
            <person name="Benoit I."/>
            <person name="Bouzid O."/>
            <person name="Brault B."/>
            <person name="Chen Z."/>
            <person name="Choquer M."/>
            <person name="Collemare J."/>
            <person name="Cotton P."/>
            <person name="Danchin E.G."/>
            <person name="Da Silva C."/>
            <person name="Gautier A."/>
            <person name="Giraud C."/>
            <person name="Giraud T."/>
            <person name="Gonzalez C."/>
            <person name="Grossetete S."/>
            <person name="Guldener U."/>
            <person name="Henrissat B."/>
            <person name="Howlett B.J."/>
            <person name="Kodira C."/>
            <person name="Kretschmer M."/>
            <person name="Lappartient A."/>
            <person name="Leroch M."/>
            <person name="Levis C."/>
            <person name="Mauceli E."/>
            <person name="Neuveglise C."/>
            <person name="Oeser B."/>
            <person name="Pearson M."/>
            <person name="Poulain J."/>
            <person name="Poussereau N."/>
            <person name="Quesneville H."/>
            <person name="Rascle C."/>
            <person name="Schumacher J."/>
            <person name="Segurens B."/>
            <person name="Sexton A."/>
            <person name="Silva E."/>
            <person name="Sirven C."/>
            <person name="Soanes D.M."/>
            <person name="Talbot N.J."/>
            <person name="Templeton M."/>
            <person name="Yandava C."/>
            <person name="Yarden O."/>
            <person name="Zeng Q."/>
            <person name="Rollins J.A."/>
            <person name="Lebrun M.H."/>
            <person name="Dickman M."/>
        </authorList>
    </citation>
    <scope>NUCLEOTIDE SEQUENCE [LARGE SCALE GENOMIC DNA]</scope>
    <source>
        <strain evidence="3">T4</strain>
    </source>
</reference>
<gene>
    <name evidence="2" type="ORF">BofuT4_P136070.1</name>
</gene>
<dbReference type="EMBL" id="FQ790347">
    <property type="protein sequence ID" value="CCD53562.1"/>
    <property type="molecule type" value="Genomic_DNA"/>
</dbReference>
<keyword evidence="1" id="KW-0175">Coiled coil</keyword>
<dbReference type="HOGENOM" id="CLU_2922389_0_0_1"/>
<organism evidence="2 3">
    <name type="scientific">Botryotinia fuckeliana (strain T4)</name>
    <name type="common">Noble rot fungus</name>
    <name type="synonym">Botrytis cinerea</name>
    <dbReference type="NCBI Taxonomy" id="999810"/>
    <lineage>
        <taxon>Eukaryota</taxon>
        <taxon>Fungi</taxon>
        <taxon>Dikarya</taxon>
        <taxon>Ascomycota</taxon>
        <taxon>Pezizomycotina</taxon>
        <taxon>Leotiomycetes</taxon>
        <taxon>Helotiales</taxon>
        <taxon>Sclerotiniaceae</taxon>
        <taxon>Botrytis</taxon>
    </lineage>
</organism>
<feature type="coiled-coil region" evidence="1">
    <location>
        <begin position="28"/>
        <end position="55"/>
    </location>
</feature>
<dbReference type="Proteomes" id="UP000008177">
    <property type="component" value="Unplaced contigs"/>
</dbReference>
<evidence type="ECO:0000256" key="1">
    <source>
        <dbReference type="SAM" id="Coils"/>
    </source>
</evidence>
<sequence length="61" mass="7212">MNGIEKEIIREGNDLGYSRDTVVMRKSLQEGLERREQIEREMMNMRGEVSEREIEREGKGL</sequence>
<evidence type="ECO:0000313" key="2">
    <source>
        <dbReference type="EMBL" id="CCD53562.1"/>
    </source>
</evidence>
<evidence type="ECO:0000313" key="3">
    <source>
        <dbReference type="Proteomes" id="UP000008177"/>
    </source>
</evidence>
<name>G2YPL4_BOTF4</name>
<protein>
    <submittedName>
        <fullName evidence="2">Uncharacterized protein</fullName>
    </submittedName>
</protein>
<accession>G2YPL4</accession>
<proteinExistence type="predicted"/>